<feature type="region of interest" description="Disordered" evidence="1">
    <location>
        <begin position="1"/>
        <end position="40"/>
    </location>
</feature>
<name>A0ABW3CKH6_9ACTN</name>
<proteinExistence type="predicted"/>
<evidence type="ECO:0000256" key="1">
    <source>
        <dbReference type="SAM" id="MobiDB-lite"/>
    </source>
</evidence>
<protein>
    <submittedName>
        <fullName evidence="2">Uncharacterized protein</fullName>
    </submittedName>
</protein>
<sequence length="229" mass="24686">MDDANRSSRLSPQVEDTPEDLAERDQQEFEESLRQPPEVVPLAEVDPRIGAVAAAPPTSDDLLRLHRQAGTRDRPDLAYDSERRVNPLANQIARDMAAGEGAAPEDTAVETRGQRLARRTNQLLNHAGKYGAPVPESDSLTERIQHGLGQGAALVLLCYLPGTTRFLRSRLGRAVTAPLVGSRLGQKIPRATWDAFLARKDSDRVRAGWRGSAKTGTAEPGKGAGGGRG</sequence>
<gene>
    <name evidence="2" type="ORF">ACFQ07_22605</name>
</gene>
<feature type="region of interest" description="Disordered" evidence="1">
    <location>
        <begin position="207"/>
        <end position="229"/>
    </location>
</feature>
<evidence type="ECO:0000313" key="2">
    <source>
        <dbReference type="EMBL" id="MFD0855050.1"/>
    </source>
</evidence>
<keyword evidence="3" id="KW-1185">Reference proteome</keyword>
<feature type="compositionally biased region" description="Basic and acidic residues" evidence="1">
    <location>
        <begin position="21"/>
        <end position="33"/>
    </location>
</feature>
<reference evidence="3" key="1">
    <citation type="journal article" date="2019" name="Int. J. Syst. Evol. Microbiol.">
        <title>The Global Catalogue of Microorganisms (GCM) 10K type strain sequencing project: providing services to taxonomists for standard genome sequencing and annotation.</title>
        <authorList>
            <consortium name="The Broad Institute Genomics Platform"/>
            <consortium name="The Broad Institute Genome Sequencing Center for Infectious Disease"/>
            <person name="Wu L."/>
            <person name="Ma J."/>
        </authorList>
    </citation>
    <scope>NUCLEOTIDE SEQUENCE [LARGE SCALE GENOMIC DNA]</scope>
    <source>
        <strain evidence="3">JCM 31696</strain>
    </source>
</reference>
<dbReference type="EMBL" id="JBHTIR010003339">
    <property type="protein sequence ID" value="MFD0855050.1"/>
    <property type="molecule type" value="Genomic_DNA"/>
</dbReference>
<comment type="caution">
    <text evidence="2">The sequence shown here is derived from an EMBL/GenBank/DDBJ whole genome shotgun (WGS) entry which is preliminary data.</text>
</comment>
<organism evidence="2 3">
    <name type="scientific">Actinomadura adrarensis</name>
    <dbReference type="NCBI Taxonomy" id="1819600"/>
    <lineage>
        <taxon>Bacteria</taxon>
        <taxon>Bacillati</taxon>
        <taxon>Actinomycetota</taxon>
        <taxon>Actinomycetes</taxon>
        <taxon>Streptosporangiales</taxon>
        <taxon>Thermomonosporaceae</taxon>
        <taxon>Actinomadura</taxon>
    </lineage>
</organism>
<evidence type="ECO:0000313" key="3">
    <source>
        <dbReference type="Proteomes" id="UP001597083"/>
    </source>
</evidence>
<accession>A0ABW3CKH6</accession>
<dbReference type="Proteomes" id="UP001597083">
    <property type="component" value="Unassembled WGS sequence"/>
</dbReference>
<feature type="non-terminal residue" evidence="2">
    <location>
        <position position="229"/>
    </location>
</feature>